<feature type="coiled-coil region" evidence="1">
    <location>
        <begin position="209"/>
        <end position="264"/>
    </location>
</feature>
<dbReference type="EMBL" id="KN716155">
    <property type="protein sequence ID" value="KJH53166.1"/>
    <property type="molecule type" value="Genomic_DNA"/>
</dbReference>
<sequence>MAITLMSDLFGMVIDRCKSFGKLNTLFVTSTILYEIDTSIEMDNFITHFNALESQALTDKAFLEELRRSNLMKEAVINNMKKELTKYKEFDQEQNQKRENVEHKHRILMENVVANLSRVKTLSAEQETLGLECANQALRNDEVHKKLNALRTQMLRIVEVGEKLRHNVEDLKIPCGTSVRDLLTEMRTKNLFVRKELSDLQKTFDLTALVEVVQEIENTRRERHEMSKELANKSEILSNLENENEMMASELHNLQNRFSALQIENGKFVEERESNDKRLDEMVLQQTDLSRILESTMSELENIGHQEADKMQKMVNIGQKFSLDMNGIEHDLAFAVNNLEEKKAQFFDEQEALKSLREYYESKKIQTASELKHMTDDIQQKINNLLEDRENHCKAVEDVKAEIEKMKNSERFLKMYEQQCSNIMEGQEKLLKLKNKHEDLRKEVDEKMKRELQEKFARNDGNRHEQVGTTLHYEEGSERRIVQKQGKKQLKGIVKEHSISKCKRVSTPRAKKYGLQRSIQQKVDNGVKSVTKKNEIKEKRDISDPVHLRKRELRCTNVKRVDVEVDQSPFLQHTTTLASVPADEFLDMDDTVVKEDDGGDLFGDSENARVESVHLKSNIVNKTKETDNTNSLAKECENAIHFEPSELLTSTPRTEKQQLSPSKEKSFPLNCLKLSPLLHTSRPMPPFRTTSRGKTTERERTCGRRRGRGRKKF</sequence>
<feature type="compositionally biased region" description="Polar residues" evidence="2">
    <location>
        <begin position="647"/>
        <end position="661"/>
    </location>
</feature>
<proteinExistence type="predicted"/>
<keyword evidence="4" id="KW-1185">Reference proteome</keyword>
<reference evidence="4" key="2">
    <citation type="journal article" date="2016" name="Sci. Rep.">
        <title>Dictyocaulus viviparus genome, variome and transcriptome elucidate lungworm biology and support future intervention.</title>
        <authorList>
            <person name="McNulty S.N."/>
            <person name="Strube C."/>
            <person name="Rosa B.A."/>
            <person name="Martin J.C."/>
            <person name="Tyagi R."/>
            <person name="Choi Y.J."/>
            <person name="Wang Q."/>
            <person name="Hallsworth Pepin K."/>
            <person name="Zhang X."/>
            <person name="Ozersky P."/>
            <person name="Wilson R.K."/>
            <person name="Sternberg P.W."/>
            <person name="Gasser R.B."/>
            <person name="Mitreva M."/>
        </authorList>
    </citation>
    <scope>NUCLEOTIDE SEQUENCE [LARGE SCALE GENOMIC DNA]</scope>
    <source>
        <strain evidence="4">HannoverDv2000</strain>
    </source>
</reference>
<organism evidence="3 4">
    <name type="scientific">Dictyocaulus viviparus</name>
    <name type="common">Bovine lungworm</name>
    <dbReference type="NCBI Taxonomy" id="29172"/>
    <lineage>
        <taxon>Eukaryota</taxon>
        <taxon>Metazoa</taxon>
        <taxon>Ecdysozoa</taxon>
        <taxon>Nematoda</taxon>
        <taxon>Chromadorea</taxon>
        <taxon>Rhabditida</taxon>
        <taxon>Rhabditina</taxon>
        <taxon>Rhabditomorpha</taxon>
        <taxon>Strongyloidea</taxon>
        <taxon>Metastrongylidae</taxon>
        <taxon>Dictyocaulus</taxon>
    </lineage>
</organism>
<feature type="compositionally biased region" description="Basic residues" evidence="2">
    <location>
        <begin position="703"/>
        <end position="713"/>
    </location>
</feature>
<evidence type="ECO:0000256" key="2">
    <source>
        <dbReference type="SAM" id="MobiDB-lite"/>
    </source>
</evidence>
<evidence type="ECO:0000256" key="1">
    <source>
        <dbReference type="SAM" id="Coils"/>
    </source>
</evidence>
<reference evidence="3 4" key="1">
    <citation type="submission" date="2013-11" db="EMBL/GenBank/DDBJ databases">
        <title>Draft genome of the bovine lungworm Dictyocaulus viviparus.</title>
        <authorList>
            <person name="Mitreva M."/>
        </authorList>
    </citation>
    <scope>NUCLEOTIDE SEQUENCE [LARGE SCALE GENOMIC DNA]</scope>
    <source>
        <strain evidence="3 4">HannoverDv2000</strain>
    </source>
</reference>
<evidence type="ECO:0000313" key="4">
    <source>
        <dbReference type="Proteomes" id="UP000053766"/>
    </source>
</evidence>
<evidence type="ECO:0000313" key="3">
    <source>
        <dbReference type="EMBL" id="KJH53166.1"/>
    </source>
</evidence>
<dbReference type="Proteomes" id="UP000053766">
    <property type="component" value="Unassembled WGS sequence"/>
</dbReference>
<name>A0A0D8YET2_DICVI</name>
<feature type="region of interest" description="Disordered" evidence="2">
    <location>
        <begin position="677"/>
        <end position="713"/>
    </location>
</feature>
<feature type="region of interest" description="Disordered" evidence="2">
    <location>
        <begin position="645"/>
        <end position="665"/>
    </location>
</feature>
<keyword evidence="1" id="KW-0175">Coiled coil</keyword>
<gene>
    <name evidence="3" type="ORF">DICVIV_00664</name>
</gene>
<protein>
    <submittedName>
        <fullName evidence="3">Uncharacterized protein</fullName>
    </submittedName>
</protein>
<dbReference type="STRING" id="29172.A0A0D8YET2"/>
<accession>A0A0D8YET2</accession>
<dbReference type="OrthoDB" id="5831910at2759"/>
<feature type="coiled-coil region" evidence="1">
    <location>
        <begin position="325"/>
        <end position="454"/>
    </location>
</feature>
<dbReference type="AlphaFoldDB" id="A0A0D8YET2"/>